<gene>
    <name evidence="2" type="ORF">NDI79_21325</name>
</gene>
<evidence type="ECO:0000313" key="3">
    <source>
        <dbReference type="Proteomes" id="UP001254813"/>
    </source>
</evidence>
<reference evidence="2 3" key="1">
    <citation type="submission" date="2022-06" db="EMBL/GenBank/DDBJ databases">
        <title>Halogeometricum sp. a new haloarchaeum isolate from saline soil.</title>
        <authorList>
            <person name="Strakova D."/>
            <person name="Galisteo C."/>
            <person name="Sanchez-Porro C."/>
            <person name="Ventosa A."/>
        </authorList>
    </citation>
    <scope>NUCLEOTIDE SEQUENCE [LARGE SCALE GENOMIC DNA]</scope>
    <source>
        <strain evidence="3">S3BR25-2</strain>
    </source>
</reference>
<evidence type="ECO:0000313" key="2">
    <source>
        <dbReference type="EMBL" id="MDS0296713.1"/>
    </source>
</evidence>
<organism evidence="2 3">
    <name type="scientific">Halogeometricum luteum</name>
    <dbReference type="NCBI Taxonomy" id="2950537"/>
    <lineage>
        <taxon>Archaea</taxon>
        <taxon>Methanobacteriati</taxon>
        <taxon>Methanobacteriota</taxon>
        <taxon>Stenosarchaea group</taxon>
        <taxon>Halobacteria</taxon>
        <taxon>Halobacteriales</taxon>
        <taxon>Haloferacaceae</taxon>
        <taxon>Halogeometricum</taxon>
    </lineage>
</organism>
<dbReference type="RefSeq" id="WP_310930719.1">
    <property type="nucleotide sequence ID" value="NZ_JAMQOQ010000008.1"/>
</dbReference>
<dbReference type="Proteomes" id="UP001254813">
    <property type="component" value="Unassembled WGS sequence"/>
</dbReference>
<feature type="region of interest" description="Disordered" evidence="1">
    <location>
        <begin position="60"/>
        <end position="79"/>
    </location>
</feature>
<keyword evidence="3" id="KW-1185">Reference proteome</keyword>
<protein>
    <submittedName>
        <fullName evidence="2">Uncharacterized protein</fullName>
    </submittedName>
</protein>
<dbReference type="EMBL" id="JAMQOQ010000008">
    <property type="protein sequence ID" value="MDS0296713.1"/>
    <property type="molecule type" value="Genomic_DNA"/>
</dbReference>
<name>A0ABU2G8Y3_9EURY</name>
<evidence type="ECO:0000256" key="1">
    <source>
        <dbReference type="SAM" id="MobiDB-lite"/>
    </source>
</evidence>
<sequence>MTGEDESERSQKLEELVRADLEQREDVTAFEFRDAEAGRIVAELEQEGIVETYLVTLEARPDGSEETHWSYLGESHEES</sequence>
<comment type="caution">
    <text evidence="2">The sequence shown here is derived from an EMBL/GenBank/DDBJ whole genome shotgun (WGS) entry which is preliminary data.</text>
</comment>
<proteinExistence type="predicted"/>
<accession>A0ABU2G8Y3</accession>